<comment type="catalytic activity">
    <reaction evidence="2">
        <text>2 GTP = 3',3'-c-di-GMP + 2 diphosphate</text>
        <dbReference type="Rhea" id="RHEA:24898"/>
        <dbReference type="ChEBI" id="CHEBI:33019"/>
        <dbReference type="ChEBI" id="CHEBI:37565"/>
        <dbReference type="ChEBI" id="CHEBI:58805"/>
        <dbReference type="EC" id="2.7.7.65"/>
    </reaction>
</comment>
<dbReference type="PANTHER" id="PTHR45138:SF9">
    <property type="entry name" value="DIGUANYLATE CYCLASE DGCM-RELATED"/>
    <property type="match status" value="1"/>
</dbReference>
<dbReference type="GO" id="GO:0052621">
    <property type="term" value="F:diguanylate cyclase activity"/>
    <property type="evidence" value="ECO:0007669"/>
    <property type="project" value="UniProtKB-EC"/>
</dbReference>
<dbReference type="InterPro" id="IPR043128">
    <property type="entry name" value="Rev_trsase/Diguanyl_cyclase"/>
</dbReference>
<dbReference type="InterPro" id="IPR029787">
    <property type="entry name" value="Nucleotide_cyclase"/>
</dbReference>
<keyword evidence="3" id="KW-0472">Membrane</keyword>
<dbReference type="Pfam" id="PF00990">
    <property type="entry name" value="GGDEF"/>
    <property type="match status" value="1"/>
</dbReference>
<dbReference type="PROSITE" id="PS50887">
    <property type="entry name" value="GGDEF"/>
    <property type="match status" value="1"/>
</dbReference>
<dbReference type="GO" id="GO:0005886">
    <property type="term" value="C:plasma membrane"/>
    <property type="evidence" value="ECO:0007669"/>
    <property type="project" value="TreeGrafter"/>
</dbReference>
<keyword evidence="6" id="KW-1185">Reference proteome</keyword>
<dbReference type="EC" id="2.7.7.65" evidence="1"/>
<protein>
    <recommendedName>
        <fullName evidence="1">diguanylate cyclase</fullName>
        <ecNumber evidence="1">2.7.7.65</ecNumber>
    </recommendedName>
</protein>
<dbReference type="OrthoDB" id="5856305at2"/>
<dbReference type="EMBL" id="LDOT01000007">
    <property type="protein sequence ID" value="KLV06957.1"/>
    <property type="molecule type" value="Genomic_DNA"/>
</dbReference>
<dbReference type="SUPFAM" id="SSF55073">
    <property type="entry name" value="Nucleotide cyclase"/>
    <property type="match status" value="1"/>
</dbReference>
<dbReference type="RefSeq" id="WP_047878227.1">
    <property type="nucleotide sequence ID" value="NZ_LDOT01000007.1"/>
</dbReference>
<dbReference type="PATRIC" id="fig|1195763.3.peg.1567"/>
<dbReference type="GO" id="GO:0043709">
    <property type="term" value="P:cell adhesion involved in single-species biofilm formation"/>
    <property type="evidence" value="ECO:0007669"/>
    <property type="project" value="TreeGrafter"/>
</dbReference>
<reference evidence="5 6" key="1">
    <citation type="submission" date="2015-05" db="EMBL/GenBank/DDBJ databases">
        <title>Photobacterium galathea sp. nov.</title>
        <authorList>
            <person name="Machado H."/>
            <person name="Gram L."/>
        </authorList>
    </citation>
    <scope>NUCLEOTIDE SEQUENCE [LARGE SCALE GENOMIC DNA]</scope>
    <source>
        <strain evidence="5 6">CGMCC 1.12159</strain>
    </source>
</reference>
<gene>
    <name evidence="5" type="ORF">ABT56_07330</name>
</gene>
<feature type="transmembrane region" description="Helical" evidence="3">
    <location>
        <begin position="12"/>
        <end position="32"/>
    </location>
</feature>
<dbReference type="InterPro" id="IPR000160">
    <property type="entry name" value="GGDEF_dom"/>
</dbReference>
<dbReference type="PANTHER" id="PTHR45138">
    <property type="entry name" value="REGULATORY COMPONENTS OF SENSORY TRANSDUCTION SYSTEM"/>
    <property type="match status" value="1"/>
</dbReference>
<dbReference type="SMART" id="SM00267">
    <property type="entry name" value="GGDEF"/>
    <property type="match status" value="1"/>
</dbReference>
<feature type="domain" description="GGDEF" evidence="4">
    <location>
        <begin position="310"/>
        <end position="435"/>
    </location>
</feature>
<dbReference type="Gene3D" id="3.30.70.270">
    <property type="match status" value="1"/>
</dbReference>
<evidence type="ECO:0000259" key="4">
    <source>
        <dbReference type="PROSITE" id="PS50887"/>
    </source>
</evidence>
<dbReference type="CDD" id="cd01949">
    <property type="entry name" value="GGDEF"/>
    <property type="match status" value="1"/>
</dbReference>
<dbReference type="AlphaFoldDB" id="A0A0J1JXD8"/>
<dbReference type="InterPro" id="IPR050469">
    <property type="entry name" value="Diguanylate_Cyclase"/>
</dbReference>
<dbReference type="Proteomes" id="UP000036097">
    <property type="component" value="Unassembled WGS sequence"/>
</dbReference>
<evidence type="ECO:0000256" key="2">
    <source>
        <dbReference type="ARBA" id="ARBA00034247"/>
    </source>
</evidence>
<accession>A0A0J1JXD8</accession>
<evidence type="ECO:0000256" key="1">
    <source>
        <dbReference type="ARBA" id="ARBA00012528"/>
    </source>
</evidence>
<dbReference type="GO" id="GO:1902201">
    <property type="term" value="P:negative regulation of bacterial-type flagellum-dependent cell motility"/>
    <property type="evidence" value="ECO:0007669"/>
    <property type="project" value="TreeGrafter"/>
</dbReference>
<keyword evidence="3" id="KW-0812">Transmembrane</keyword>
<dbReference type="STRING" id="1195763.ABT56_07330"/>
<evidence type="ECO:0000256" key="3">
    <source>
        <dbReference type="SAM" id="Phobius"/>
    </source>
</evidence>
<sequence length="435" mass="50662">MKKTISQCFERWELFSFFKVSLFSLLTISMFYQGFNIYHIERLHNEIISNYSQLYSISRRFSTYYNNTDTIPLTKGLHKRNNVSIIVSKDTNVKVLSTGINKLKSELKNIIPNSLWTIAVFENPAYYSHYDPLRPSYQSFFDSYDLNSVMTRIVKKEKLSKSYQNFYGCNLKITDSYTEQETGERIRTIYYPVFNNKKLNSLLAIDIKEEHIKNMINRYNLKHHTTINNGQSNNVYHSTSLLPCSDSSPITIGISYIDVLEKSFIPSVFVSVLITIMSLIAKQRDQSFKRDRMTNFYRRDYYESRLKKMRSFSMLIIDIDHFKTVNDTYGHKKGDEVITQITRIINQQIRNDDIAIRWGGEEFIIIFQNMTPTVLQEKAECIRESIAKNKIAGLSVTISIGGIHSTNTTFSNAYKHADSALYESKHRGRDKVTIA</sequence>
<name>A0A0J1JXD8_9GAMM</name>
<organism evidence="5 6">
    <name type="scientific">Photobacterium aquae</name>
    <dbReference type="NCBI Taxonomy" id="1195763"/>
    <lineage>
        <taxon>Bacteria</taxon>
        <taxon>Pseudomonadati</taxon>
        <taxon>Pseudomonadota</taxon>
        <taxon>Gammaproteobacteria</taxon>
        <taxon>Vibrionales</taxon>
        <taxon>Vibrionaceae</taxon>
        <taxon>Photobacterium</taxon>
    </lineage>
</organism>
<evidence type="ECO:0000313" key="6">
    <source>
        <dbReference type="Proteomes" id="UP000036097"/>
    </source>
</evidence>
<dbReference type="NCBIfam" id="TIGR00254">
    <property type="entry name" value="GGDEF"/>
    <property type="match status" value="1"/>
</dbReference>
<keyword evidence="3" id="KW-1133">Transmembrane helix</keyword>
<comment type="caution">
    <text evidence="5">The sequence shown here is derived from an EMBL/GenBank/DDBJ whole genome shotgun (WGS) entry which is preliminary data.</text>
</comment>
<proteinExistence type="predicted"/>
<evidence type="ECO:0000313" key="5">
    <source>
        <dbReference type="EMBL" id="KLV06957.1"/>
    </source>
</evidence>